<dbReference type="PANTHER" id="PTHR30383:SF5">
    <property type="entry name" value="SGNH HYDROLASE-TYPE ESTERASE DOMAIN-CONTAINING PROTEIN"/>
    <property type="match status" value="1"/>
</dbReference>
<dbReference type="Pfam" id="PF13472">
    <property type="entry name" value="Lipase_GDSL_2"/>
    <property type="match status" value="1"/>
</dbReference>
<keyword evidence="5" id="KW-1185">Reference proteome</keyword>
<accession>A0A512BG80</accession>
<dbReference type="Gene3D" id="3.40.50.1820">
    <property type="entry name" value="alpha/beta hydrolase"/>
    <property type="match status" value="1"/>
</dbReference>
<evidence type="ECO:0000313" key="4">
    <source>
        <dbReference type="EMBL" id="GEO10885.1"/>
    </source>
</evidence>
<reference evidence="4 5" key="1">
    <citation type="submission" date="2019-07" db="EMBL/GenBank/DDBJ databases">
        <title>Whole genome shotgun sequence of Segetibacter aerophilus NBRC 106135.</title>
        <authorList>
            <person name="Hosoyama A."/>
            <person name="Uohara A."/>
            <person name="Ohji S."/>
            <person name="Ichikawa N."/>
        </authorList>
    </citation>
    <scope>NUCLEOTIDE SEQUENCE [LARGE SCALE GENOMIC DNA]</scope>
    <source>
        <strain evidence="4 5">NBRC 106135</strain>
    </source>
</reference>
<organism evidence="4 5">
    <name type="scientific">Segetibacter aerophilus</name>
    <dbReference type="NCBI Taxonomy" id="670293"/>
    <lineage>
        <taxon>Bacteria</taxon>
        <taxon>Pseudomonadati</taxon>
        <taxon>Bacteroidota</taxon>
        <taxon>Chitinophagia</taxon>
        <taxon>Chitinophagales</taxon>
        <taxon>Chitinophagaceae</taxon>
        <taxon>Segetibacter</taxon>
    </lineage>
</organism>
<dbReference type="GO" id="GO:0004622">
    <property type="term" value="F:phosphatidylcholine lysophospholipase activity"/>
    <property type="evidence" value="ECO:0007669"/>
    <property type="project" value="TreeGrafter"/>
</dbReference>
<evidence type="ECO:0000259" key="2">
    <source>
        <dbReference type="Pfam" id="PF13472"/>
    </source>
</evidence>
<feature type="domain" description="SGNH hydrolase-type esterase" evidence="2">
    <location>
        <begin position="365"/>
        <end position="511"/>
    </location>
</feature>
<evidence type="ECO:0000259" key="3">
    <source>
        <dbReference type="Pfam" id="PF20434"/>
    </source>
</evidence>
<dbReference type="OrthoDB" id="9794725at2"/>
<proteinExistence type="predicted"/>
<gene>
    <name evidence="4" type="ORF">SAE01_33810</name>
</gene>
<evidence type="ECO:0000313" key="5">
    <source>
        <dbReference type="Proteomes" id="UP000321513"/>
    </source>
</evidence>
<dbReference type="Proteomes" id="UP000321513">
    <property type="component" value="Unassembled WGS sequence"/>
</dbReference>
<sequence length="527" mass="58216">MNKLSFLLTVLLFSNAVLKAQQKVIQLYPGAAPGSESWNWNEAESDNNAWKTKAVYNVSHPTLTVFAPDSMSLTGTAVIIAPGGAFHALSINSEGYDVARWLVKKGVTCFVLKYRLAHSLTTDPVAEMTAKWGNADFNQALKNTIPLSVADGKAAIAYVRNHAREYGVDPHKIGIVGFSAGGTVAASAAFNYTSENRPDFVAPVYPYFPPEMVTEVASDAPPLFIAAATDDGLNLAPHSTNLYQQWLTAKHPAEIHMYSKGGHGFGMRVQHLPSDTWIERFGDWLRLNNYLKLLHPPEWAKRLEDWQLDDIKKNDENRFHSDWQNLNRYKKANTALASSSSAKPRVVFMGNSITDAWINVDSSFFAGKNYIDRGISGQTTPQMLIRFRPDVIDLKPAVVVILAGINDIAGNTGPMTLDETFGNIVSMAQLAKMNNIKVVISSVLPAYDFPWRPGMQPAEKVIKLNAMLKEYAGKNNIVYLDYFNAMKDERNGLPASLSQDGVHPNLKGYRIMGPLAEKAIAEALKRK</sequence>
<evidence type="ECO:0000256" key="1">
    <source>
        <dbReference type="SAM" id="SignalP"/>
    </source>
</evidence>
<protein>
    <submittedName>
        <fullName evidence="4">Uncharacterized protein</fullName>
    </submittedName>
</protein>
<keyword evidence="1" id="KW-0732">Signal</keyword>
<dbReference type="Pfam" id="PF20434">
    <property type="entry name" value="BD-FAE"/>
    <property type="match status" value="1"/>
</dbReference>
<dbReference type="SUPFAM" id="SSF53474">
    <property type="entry name" value="alpha/beta-Hydrolases"/>
    <property type="match status" value="1"/>
</dbReference>
<feature type="domain" description="BD-FAE-like" evidence="3">
    <location>
        <begin position="135"/>
        <end position="193"/>
    </location>
</feature>
<comment type="caution">
    <text evidence="4">The sequence shown here is derived from an EMBL/GenBank/DDBJ whole genome shotgun (WGS) entry which is preliminary data.</text>
</comment>
<name>A0A512BG80_9BACT</name>
<dbReference type="Gene3D" id="3.40.50.1110">
    <property type="entry name" value="SGNH hydrolase"/>
    <property type="match status" value="1"/>
</dbReference>
<dbReference type="PANTHER" id="PTHR30383">
    <property type="entry name" value="THIOESTERASE 1/PROTEASE 1/LYSOPHOSPHOLIPASE L1"/>
    <property type="match status" value="1"/>
</dbReference>
<dbReference type="InterPro" id="IPR049492">
    <property type="entry name" value="BD-FAE-like_dom"/>
</dbReference>
<feature type="chain" id="PRO_5021739044" evidence="1">
    <location>
        <begin position="20"/>
        <end position="527"/>
    </location>
</feature>
<dbReference type="RefSeq" id="WP_147204995.1">
    <property type="nucleotide sequence ID" value="NZ_BJYT01000013.1"/>
</dbReference>
<dbReference type="InterPro" id="IPR051532">
    <property type="entry name" value="Ester_Hydrolysis_Enzymes"/>
</dbReference>
<dbReference type="InterPro" id="IPR029058">
    <property type="entry name" value="AB_hydrolase_fold"/>
</dbReference>
<dbReference type="CDD" id="cd04501">
    <property type="entry name" value="SGNH_hydrolase_like_4"/>
    <property type="match status" value="1"/>
</dbReference>
<dbReference type="InterPro" id="IPR036514">
    <property type="entry name" value="SGNH_hydro_sf"/>
</dbReference>
<dbReference type="AlphaFoldDB" id="A0A512BG80"/>
<dbReference type="EMBL" id="BJYT01000013">
    <property type="protein sequence ID" value="GEO10885.1"/>
    <property type="molecule type" value="Genomic_DNA"/>
</dbReference>
<dbReference type="SUPFAM" id="SSF52266">
    <property type="entry name" value="SGNH hydrolase"/>
    <property type="match status" value="1"/>
</dbReference>
<dbReference type="InterPro" id="IPR013830">
    <property type="entry name" value="SGNH_hydro"/>
</dbReference>
<feature type="signal peptide" evidence="1">
    <location>
        <begin position="1"/>
        <end position="19"/>
    </location>
</feature>